<keyword evidence="3" id="KW-1185">Reference proteome</keyword>
<keyword evidence="1" id="KW-0175">Coiled coil</keyword>
<dbReference type="OrthoDB" id="3085543at2"/>
<gene>
    <name evidence="2" type="ORF">DL346_20085</name>
</gene>
<dbReference type="Proteomes" id="UP000249260">
    <property type="component" value="Unassembled WGS sequence"/>
</dbReference>
<evidence type="ECO:0000313" key="3">
    <source>
        <dbReference type="Proteomes" id="UP000249260"/>
    </source>
</evidence>
<dbReference type="AlphaFoldDB" id="A0A328TXV1"/>
<proteinExistence type="predicted"/>
<accession>A0A328TXV1</accession>
<dbReference type="EMBL" id="QLUW01000004">
    <property type="protein sequence ID" value="RAP74383.1"/>
    <property type="molecule type" value="Genomic_DNA"/>
</dbReference>
<dbReference type="RefSeq" id="WP_112884172.1">
    <property type="nucleotide sequence ID" value="NZ_QLUW01000004.1"/>
</dbReference>
<sequence length="480" mass="55031">MKDIEGIDTVNDEIHPEDVDSAVSESWEALVSNLKRQLYELNIDVSNVDFESGSSVFKSKVKAVFDAALNNKYRSTSTQKLELKRDCRWLLEMLFLNSFVPKTLEGADFTVPAEFWNTTLGSTIKRIIYPPLPENRDYEPISAKEAADILGMSTVYVQKIAAEELEGKKISSGWVVNLYRVMDYKQNGGKGTDLIIKIEYAVSSKRLREHLVETGKDAPKTGSFETTLSAIPINLREQVIDAVAKFKSLITRDYQRKVINLAAAVDELELYLDGEDVFFVDKDAGIEDLSIHSGNAMEYIEKFLAWHEKRCDSIHANEKAEKLAKEQREIEEEANRLKLESVWEEEMFAWVEKEGSSYLQKLCHLGYDCTDKYVSERAGLEFPSYLLNEGGHYRRYRLDHPSEPVLDEILRLRKLEQMKGLNVRSYQIFHHEEYGAYVGELVEISGYLGKYNLYRVFIDEVNEATKADEAIEIDESDLPF</sequence>
<organism evidence="2 3">
    <name type="scientific">Paenibacillus montanisoli</name>
    <dbReference type="NCBI Taxonomy" id="2081970"/>
    <lineage>
        <taxon>Bacteria</taxon>
        <taxon>Bacillati</taxon>
        <taxon>Bacillota</taxon>
        <taxon>Bacilli</taxon>
        <taxon>Bacillales</taxon>
        <taxon>Paenibacillaceae</taxon>
        <taxon>Paenibacillus</taxon>
    </lineage>
</organism>
<name>A0A328TXV1_9BACL</name>
<reference evidence="2 3" key="1">
    <citation type="submission" date="2018-06" db="EMBL/GenBank/DDBJ databases">
        <title>Paenibacillus montanisoli sp. nov., isolated from mountain area soil.</title>
        <authorList>
            <person name="Wu M."/>
        </authorList>
    </citation>
    <scope>NUCLEOTIDE SEQUENCE [LARGE SCALE GENOMIC DNA]</scope>
    <source>
        <strain evidence="2 3">RA17</strain>
    </source>
</reference>
<evidence type="ECO:0000313" key="2">
    <source>
        <dbReference type="EMBL" id="RAP74383.1"/>
    </source>
</evidence>
<evidence type="ECO:0000256" key="1">
    <source>
        <dbReference type="SAM" id="Coils"/>
    </source>
</evidence>
<comment type="caution">
    <text evidence="2">The sequence shown here is derived from an EMBL/GenBank/DDBJ whole genome shotgun (WGS) entry which is preliminary data.</text>
</comment>
<protein>
    <submittedName>
        <fullName evidence="2">Uncharacterized protein</fullName>
    </submittedName>
</protein>
<feature type="coiled-coil region" evidence="1">
    <location>
        <begin position="313"/>
        <end position="340"/>
    </location>
</feature>